<evidence type="ECO:0000313" key="3">
    <source>
        <dbReference type="Proteomes" id="UP001158067"/>
    </source>
</evidence>
<organism evidence="2 3">
    <name type="scientific">Neorhodopirellula lusitana</name>
    <dbReference type="NCBI Taxonomy" id="445327"/>
    <lineage>
        <taxon>Bacteria</taxon>
        <taxon>Pseudomonadati</taxon>
        <taxon>Planctomycetota</taxon>
        <taxon>Planctomycetia</taxon>
        <taxon>Pirellulales</taxon>
        <taxon>Pirellulaceae</taxon>
        <taxon>Neorhodopirellula</taxon>
    </lineage>
</organism>
<evidence type="ECO:0000313" key="2">
    <source>
        <dbReference type="EMBL" id="SMP77440.1"/>
    </source>
</evidence>
<proteinExistence type="predicted"/>
<reference evidence="2 3" key="1">
    <citation type="submission" date="2017-05" db="EMBL/GenBank/DDBJ databases">
        <authorList>
            <person name="Varghese N."/>
            <person name="Submissions S."/>
        </authorList>
    </citation>
    <scope>NUCLEOTIDE SEQUENCE [LARGE SCALE GENOMIC DNA]</scope>
    <source>
        <strain evidence="2 3">DSM 25457</strain>
    </source>
</reference>
<evidence type="ECO:0000256" key="1">
    <source>
        <dbReference type="SAM" id="MobiDB-lite"/>
    </source>
</evidence>
<gene>
    <name evidence="2" type="ORF">SAMN06265222_12335</name>
</gene>
<comment type="caution">
    <text evidence="2">The sequence shown here is derived from an EMBL/GenBank/DDBJ whole genome shotgun (WGS) entry which is preliminary data.</text>
</comment>
<dbReference type="EMBL" id="FXUG01000023">
    <property type="protein sequence ID" value="SMP77440.1"/>
    <property type="molecule type" value="Genomic_DNA"/>
</dbReference>
<keyword evidence="3" id="KW-1185">Reference proteome</keyword>
<protein>
    <submittedName>
        <fullName evidence="2">Uncharacterized protein</fullName>
    </submittedName>
</protein>
<name>A0ABY1QTH9_9BACT</name>
<dbReference type="Proteomes" id="UP001158067">
    <property type="component" value="Unassembled WGS sequence"/>
</dbReference>
<sequence length="118" mass="12967">MESGFRSKTVREKGQGRQQMRSDCVAPVPESMKAWPGIQSIGQAINITSSGEKETSETRYCISSQAPRPVSFPSRSESTGVLKACTGFSTLLIGEDARRIRTGHAVENMSFTKKFVTY</sequence>
<feature type="region of interest" description="Disordered" evidence="1">
    <location>
        <begin position="1"/>
        <end position="27"/>
    </location>
</feature>
<accession>A0ABY1QTH9</accession>